<gene>
    <name evidence="2" type="ORF">BMF97_12200</name>
</gene>
<proteinExistence type="predicted"/>
<feature type="domain" description="FAD dependent oxidoreductase" evidence="1">
    <location>
        <begin position="30"/>
        <end position="382"/>
    </location>
</feature>
<dbReference type="OrthoDB" id="571248at2"/>
<sequence>MDLKSNEPFWLIKNGLIQSFPSLKENTSCDVLIVGGGITGSLIAHQCIQDGYSTILIDKREIANGSSSATTAMLQYEIDVPLYKLTEMIGEKAAVESYKACSKAIDQLEVITKKIKSKAGFRRKESLYFAAFKKDIAWLKQEFESRKENQFDVKWLEADEIKEKYKLDKTFGGIISGQGASVDAFRLTHEILAYNQKKGLQIFDKNELKEVKHHARHSEAILDTGAIIKTKKIVYCTGYESTSIIKEKFVNLISTYAIVSEVEPEKSLLYKDLLIWNTADPYIYSRTTDDGRFLIGGEDEEFTNPQKRDQLIGEKEQKLVKTFEKYLPHIRFYSDFAWAGTFGETKDGLPYIGEHKDHKNSYFILGFGGNGITFSVAGMEMTSNWLKGKKHPLSEWFRFGR</sequence>
<dbReference type="PANTHER" id="PTHR13847">
    <property type="entry name" value="SARCOSINE DEHYDROGENASE-RELATED"/>
    <property type="match status" value="1"/>
</dbReference>
<accession>A0A1T3FG29</accession>
<dbReference type="RefSeq" id="WP_070904457.1">
    <property type="nucleotide sequence ID" value="NZ_CP016378.1"/>
</dbReference>
<dbReference type="SUPFAM" id="SSF51905">
    <property type="entry name" value="FAD/NAD(P)-binding domain"/>
    <property type="match status" value="1"/>
</dbReference>
<evidence type="ECO:0000313" key="3">
    <source>
        <dbReference type="Proteomes" id="UP000188947"/>
    </source>
</evidence>
<protein>
    <submittedName>
        <fullName evidence="2">FAD-dependent oxidoreductase</fullName>
    </submittedName>
</protein>
<reference evidence="2 3" key="1">
    <citation type="submission" date="2016-11" db="EMBL/GenBank/DDBJ databases">
        <title>Genome sequence and comparative genomic analysis of clinical strain Elizabethkingia meningoseptica 61421 PRCM.</title>
        <authorList>
            <person name="Wang M."/>
            <person name="Hu S."/>
            <person name="Cao L."/>
            <person name="Jiang T."/>
            <person name="Zhou Y."/>
            <person name="Ming D."/>
        </authorList>
    </citation>
    <scope>NUCLEOTIDE SEQUENCE [LARGE SCALE GENOMIC DNA]</scope>
    <source>
        <strain evidence="2 3">61421 PRCM</strain>
    </source>
</reference>
<dbReference type="Pfam" id="PF01266">
    <property type="entry name" value="DAO"/>
    <property type="match status" value="1"/>
</dbReference>
<comment type="caution">
    <text evidence="2">The sequence shown here is derived from an EMBL/GenBank/DDBJ whole genome shotgun (WGS) entry which is preliminary data.</text>
</comment>
<evidence type="ECO:0000259" key="1">
    <source>
        <dbReference type="Pfam" id="PF01266"/>
    </source>
</evidence>
<dbReference type="PANTHER" id="PTHR13847:SF201">
    <property type="entry name" value="PUTATIBE OXIDOREDUCTASE"/>
    <property type="match status" value="1"/>
</dbReference>
<dbReference type="Proteomes" id="UP000188947">
    <property type="component" value="Unassembled WGS sequence"/>
</dbReference>
<evidence type="ECO:0000313" key="2">
    <source>
        <dbReference type="EMBL" id="OOH94122.1"/>
    </source>
</evidence>
<dbReference type="eggNOG" id="COG0665">
    <property type="taxonomic scope" value="Bacteria"/>
</dbReference>
<dbReference type="GO" id="GO:0005737">
    <property type="term" value="C:cytoplasm"/>
    <property type="evidence" value="ECO:0007669"/>
    <property type="project" value="TreeGrafter"/>
</dbReference>
<name>A0A1T3FG29_ELIME</name>
<dbReference type="InterPro" id="IPR036188">
    <property type="entry name" value="FAD/NAD-bd_sf"/>
</dbReference>
<organism evidence="2 3">
    <name type="scientific">Elizabethkingia meningoseptica</name>
    <name type="common">Chryseobacterium meningosepticum</name>
    <dbReference type="NCBI Taxonomy" id="238"/>
    <lineage>
        <taxon>Bacteria</taxon>
        <taxon>Pseudomonadati</taxon>
        <taxon>Bacteroidota</taxon>
        <taxon>Flavobacteriia</taxon>
        <taxon>Flavobacteriales</taxon>
        <taxon>Weeksellaceae</taxon>
        <taxon>Elizabethkingia</taxon>
    </lineage>
</organism>
<dbReference type="InterPro" id="IPR006076">
    <property type="entry name" value="FAD-dep_OxRdtase"/>
</dbReference>
<keyword evidence="3" id="KW-1185">Reference proteome</keyword>
<dbReference type="STRING" id="238.BBD35_11520"/>
<dbReference type="Gene3D" id="3.50.50.60">
    <property type="entry name" value="FAD/NAD(P)-binding domain"/>
    <property type="match status" value="1"/>
</dbReference>
<dbReference type="Gene3D" id="3.30.9.10">
    <property type="entry name" value="D-Amino Acid Oxidase, subunit A, domain 2"/>
    <property type="match status" value="1"/>
</dbReference>
<dbReference type="EMBL" id="MPOG01000014">
    <property type="protein sequence ID" value="OOH94122.1"/>
    <property type="molecule type" value="Genomic_DNA"/>
</dbReference>
<dbReference type="AlphaFoldDB" id="A0A1T3FG29"/>